<keyword evidence="1" id="KW-0472">Membrane</keyword>
<feature type="transmembrane region" description="Helical" evidence="1">
    <location>
        <begin position="12"/>
        <end position="31"/>
    </location>
</feature>
<keyword evidence="1" id="KW-1133">Transmembrane helix</keyword>
<gene>
    <name evidence="2" type="ORF">FNK824_LOCUS137</name>
    <name evidence="3" type="ORF">JBS370_LOCUS6507</name>
    <name evidence="4" type="ORF">OTI717_LOCUS18926</name>
</gene>
<dbReference type="EMBL" id="CAJOBD010000361">
    <property type="protein sequence ID" value="CAF3653807.1"/>
    <property type="molecule type" value="Genomic_DNA"/>
</dbReference>
<dbReference type="AlphaFoldDB" id="A0A819C3Y6"/>
<evidence type="ECO:0000313" key="2">
    <source>
        <dbReference type="EMBL" id="CAF3534258.1"/>
    </source>
</evidence>
<dbReference type="EMBL" id="CAJOBE010000005">
    <property type="protein sequence ID" value="CAF3534258.1"/>
    <property type="molecule type" value="Genomic_DNA"/>
</dbReference>
<sequence>MRQLIKSFGWYLYGGVTCYCMQQFFIDFFYIKNDENELFKSGDIIILDYRNNLICAKSPDNHQQIIFGRVIAFQDETINTQPINSRRKLIQIPKGSIAINRLTNDNHQEIKILPIGLIEGRTLARIWPLKRSTLHLLNMPTTLDI</sequence>
<evidence type="ECO:0000256" key="1">
    <source>
        <dbReference type="SAM" id="Phobius"/>
    </source>
</evidence>
<reference evidence="4" key="1">
    <citation type="submission" date="2021-02" db="EMBL/GenBank/DDBJ databases">
        <authorList>
            <person name="Nowell W R."/>
        </authorList>
    </citation>
    <scope>NUCLEOTIDE SEQUENCE</scope>
</reference>
<evidence type="ECO:0000313" key="3">
    <source>
        <dbReference type="EMBL" id="CAF3653807.1"/>
    </source>
</evidence>
<dbReference type="Proteomes" id="UP000663823">
    <property type="component" value="Unassembled WGS sequence"/>
</dbReference>
<organism evidence="4 5">
    <name type="scientific">Rotaria sordida</name>
    <dbReference type="NCBI Taxonomy" id="392033"/>
    <lineage>
        <taxon>Eukaryota</taxon>
        <taxon>Metazoa</taxon>
        <taxon>Spiralia</taxon>
        <taxon>Gnathifera</taxon>
        <taxon>Rotifera</taxon>
        <taxon>Eurotatoria</taxon>
        <taxon>Bdelloidea</taxon>
        <taxon>Philodinida</taxon>
        <taxon>Philodinidae</taxon>
        <taxon>Rotaria</taxon>
    </lineage>
</organism>
<accession>A0A819C3Y6</accession>
<evidence type="ECO:0000313" key="4">
    <source>
        <dbReference type="EMBL" id="CAF3812796.1"/>
    </source>
</evidence>
<proteinExistence type="predicted"/>
<dbReference type="EMBL" id="CAJOAX010002689">
    <property type="protein sequence ID" value="CAF3812796.1"/>
    <property type="molecule type" value="Genomic_DNA"/>
</dbReference>
<keyword evidence="1" id="KW-0812">Transmembrane</keyword>
<protein>
    <submittedName>
        <fullName evidence="4">Uncharacterized protein</fullName>
    </submittedName>
</protein>
<dbReference type="Proteomes" id="UP000663836">
    <property type="component" value="Unassembled WGS sequence"/>
</dbReference>
<evidence type="ECO:0000313" key="5">
    <source>
        <dbReference type="Proteomes" id="UP000663823"/>
    </source>
</evidence>
<dbReference type="Proteomes" id="UP000663874">
    <property type="component" value="Unassembled WGS sequence"/>
</dbReference>
<name>A0A819C3Y6_9BILA</name>
<comment type="caution">
    <text evidence="4">The sequence shown here is derived from an EMBL/GenBank/DDBJ whole genome shotgun (WGS) entry which is preliminary data.</text>
</comment>